<keyword evidence="3" id="KW-1185">Reference proteome</keyword>
<feature type="region of interest" description="Disordered" evidence="1">
    <location>
        <begin position="374"/>
        <end position="423"/>
    </location>
</feature>
<proteinExistence type="predicted"/>
<accession>A0AAV9UZJ8</accession>
<feature type="compositionally biased region" description="Acidic residues" evidence="1">
    <location>
        <begin position="402"/>
        <end position="417"/>
    </location>
</feature>
<evidence type="ECO:0000313" key="3">
    <source>
        <dbReference type="Proteomes" id="UP001375240"/>
    </source>
</evidence>
<organism evidence="2 3">
    <name type="scientific">Orbilia brochopaga</name>
    <dbReference type="NCBI Taxonomy" id="3140254"/>
    <lineage>
        <taxon>Eukaryota</taxon>
        <taxon>Fungi</taxon>
        <taxon>Dikarya</taxon>
        <taxon>Ascomycota</taxon>
        <taxon>Pezizomycotina</taxon>
        <taxon>Orbiliomycetes</taxon>
        <taxon>Orbiliales</taxon>
        <taxon>Orbiliaceae</taxon>
        <taxon>Orbilia</taxon>
    </lineage>
</organism>
<dbReference type="Proteomes" id="UP001375240">
    <property type="component" value="Unassembled WGS sequence"/>
</dbReference>
<evidence type="ECO:0008006" key="4">
    <source>
        <dbReference type="Google" id="ProtNLM"/>
    </source>
</evidence>
<reference evidence="2 3" key="1">
    <citation type="submission" date="2019-10" db="EMBL/GenBank/DDBJ databases">
        <authorList>
            <person name="Palmer J.M."/>
        </authorList>
    </citation>
    <scope>NUCLEOTIDE SEQUENCE [LARGE SCALE GENOMIC DNA]</scope>
    <source>
        <strain evidence="2 3">TWF696</strain>
    </source>
</reference>
<comment type="caution">
    <text evidence="2">The sequence shown here is derived from an EMBL/GenBank/DDBJ whole genome shotgun (WGS) entry which is preliminary data.</text>
</comment>
<gene>
    <name evidence="2" type="ORF">TWF696_004946</name>
</gene>
<evidence type="ECO:0000313" key="2">
    <source>
        <dbReference type="EMBL" id="KAK6352953.1"/>
    </source>
</evidence>
<protein>
    <recommendedName>
        <fullName evidence="4">F-box domain-containing protein</fullName>
    </recommendedName>
</protein>
<sequence length="551" mass="62453">MVHLLDLAPELLDHILGYVLAFEDDGNCIPDSRIRYCRETKSYSRCVRAIPLATTCRLFYELNRWRMLNSSCNLLLSFKEYPTPADDYNNEQIKRYEENGSLGKCRELTILGTRLVKNNPLGYINRFNWGSMHGSICDCGEECCDDDGSDEFYALVPCDRLKALAAAGQDRISPLLNTILPRSTNLTTASFHHDDHGIPIPAFIEGIRTLLHGCLGLKELFLNIALSYQNHIDKDAIKKLDASKPYAHLEVLRLQFRMEARWKDGAEMPDMDGHPRLLTALHKVLELPTRTVQTLQYSKIGYPLDEDTQDENTEEKFWSLPALKTLDVFLNKSTFMQLEAGNAGFIFDPRQVKHLKISLEYSSPTFRMGPLAMGWADPNMQPTPMDQADNKPGADSAPGNLVEDEDKGEAEGTDEDDGKSTTSYGSTWEYDYEFNIYQRLPGGYHIVSPFISLFPALETLDILNIGSRRREDPGLSEIIDEIKTRHPVPMEISTNLYLGAKGHPRDIFDQDPDLLKYKHTVGRRHLSCHTYPKPVGSHDAVTLYMQTPVNE</sequence>
<dbReference type="AlphaFoldDB" id="A0AAV9UZJ8"/>
<name>A0AAV9UZJ8_9PEZI</name>
<dbReference type="EMBL" id="JAVHNQ010000003">
    <property type="protein sequence ID" value="KAK6352953.1"/>
    <property type="molecule type" value="Genomic_DNA"/>
</dbReference>
<evidence type="ECO:0000256" key="1">
    <source>
        <dbReference type="SAM" id="MobiDB-lite"/>
    </source>
</evidence>